<reference evidence="4" key="1">
    <citation type="journal article" date="2019" name="Int. J. Syst. Evol. Microbiol.">
        <title>The Global Catalogue of Microorganisms (GCM) 10K type strain sequencing project: providing services to taxonomists for standard genome sequencing and annotation.</title>
        <authorList>
            <consortium name="The Broad Institute Genomics Platform"/>
            <consortium name="The Broad Institute Genome Sequencing Center for Infectious Disease"/>
            <person name="Wu L."/>
            <person name="Ma J."/>
        </authorList>
    </citation>
    <scope>NUCLEOTIDE SEQUENCE [LARGE SCALE GENOMIC DNA]</scope>
    <source>
        <strain evidence="4">CCM 8893</strain>
    </source>
</reference>
<evidence type="ECO:0000256" key="1">
    <source>
        <dbReference type="ARBA" id="ARBA00022801"/>
    </source>
</evidence>
<dbReference type="InterPro" id="IPR015797">
    <property type="entry name" value="NUDIX_hydrolase-like_dom_sf"/>
</dbReference>
<dbReference type="InterPro" id="IPR000086">
    <property type="entry name" value="NUDIX_hydrolase_dom"/>
</dbReference>
<evidence type="ECO:0000259" key="2">
    <source>
        <dbReference type="PROSITE" id="PS51462"/>
    </source>
</evidence>
<dbReference type="CDD" id="cd04693">
    <property type="entry name" value="NUDIX_Hydrolase"/>
    <property type="match status" value="1"/>
</dbReference>
<gene>
    <name evidence="3" type="ORF">ACFP1M_09205</name>
</gene>
<evidence type="ECO:0000313" key="3">
    <source>
        <dbReference type="EMBL" id="MFC6290345.1"/>
    </source>
</evidence>
<dbReference type="Pfam" id="PF00293">
    <property type="entry name" value="NUDIX"/>
    <property type="match status" value="1"/>
</dbReference>
<keyword evidence="4" id="KW-1185">Reference proteome</keyword>
<comment type="caution">
    <text evidence="3">The sequence shown here is derived from an EMBL/GenBank/DDBJ whole genome shotgun (WGS) entry which is preliminary data.</text>
</comment>
<dbReference type="PROSITE" id="PS51462">
    <property type="entry name" value="NUDIX"/>
    <property type="match status" value="1"/>
</dbReference>
<sequence>MAADRLSEYWDVYNQRLQRVGQQQRQDPVRAGCFHLVVDAFIFNTAGEVLLQQRSPNKLNFPDCWDCSVGGSVVAGETITAAMHREIHEELGIDIPVSPADNFWLQPHSHWIEAWFAFQTDQTLADFTIQREELQRVAYFDRATAHEHLNQVGFNAYTAELTRAWDHLHQRQQAEA</sequence>
<feature type="domain" description="Nudix hydrolase" evidence="2">
    <location>
        <begin position="33"/>
        <end position="163"/>
    </location>
</feature>
<dbReference type="PROSITE" id="PS00893">
    <property type="entry name" value="NUDIX_BOX"/>
    <property type="match status" value="1"/>
</dbReference>
<dbReference type="Proteomes" id="UP001596258">
    <property type="component" value="Unassembled WGS sequence"/>
</dbReference>
<accession>A0ABW1UCY9</accession>
<dbReference type="EMBL" id="JBHSSO010000067">
    <property type="protein sequence ID" value="MFC6290345.1"/>
    <property type="molecule type" value="Genomic_DNA"/>
</dbReference>
<keyword evidence="1" id="KW-0378">Hydrolase</keyword>
<name>A0ABW1UCY9_9LACO</name>
<evidence type="ECO:0000313" key="4">
    <source>
        <dbReference type="Proteomes" id="UP001596258"/>
    </source>
</evidence>
<dbReference type="InterPro" id="IPR020084">
    <property type="entry name" value="NUDIX_hydrolase_CS"/>
</dbReference>
<dbReference type="PANTHER" id="PTHR10885">
    <property type="entry name" value="ISOPENTENYL-DIPHOSPHATE DELTA-ISOMERASE"/>
    <property type="match status" value="1"/>
</dbReference>
<dbReference type="PANTHER" id="PTHR10885:SF0">
    <property type="entry name" value="ISOPENTENYL-DIPHOSPHATE DELTA-ISOMERASE"/>
    <property type="match status" value="1"/>
</dbReference>
<protein>
    <submittedName>
        <fullName evidence="3">NUDIX domain-containing protein</fullName>
    </submittedName>
</protein>
<proteinExistence type="predicted"/>
<organism evidence="3 4">
    <name type="scientific">Levilactobacillus angrenensis</name>
    <dbReference type="NCBI Taxonomy" id="2486020"/>
    <lineage>
        <taxon>Bacteria</taxon>
        <taxon>Bacillati</taxon>
        <taxon>Bacillota</taxon>
        <taxon>Bacilli</taxon>
        <taxon>Lactobacillales</taxon>
        <taxon>Lactobacillaceae</taxon>
        <taxon>Levilactobacillus</taxon>
    </lineage>
</organism>
<dbReference type="RefSeq" id="WP_125576201.1">
    <property type="nucleotide sequence ID" value="NZ_JBHSSO010000067.1"/>
</dbReference>
<dbReference type="SUPFAM" id="SSF55811">
    <property type="entry name" value="Nudix"/>
    <property type="match status" value="1"/>
</dbReference>
<dbReference type="Gene3D" id="3.90.79.10">
    <property type="entry name" value="Nucleoside Triphosphate Pyrophosphohydrolase"/>
    <property type="match status" value="1"/>
</dbReference>